<feature type="domain" description="HD-GYP" evidence="4">
    <location>
        <begin position="435"/>
        <end position="647"/>
    </location>
</feature>
<dbReference type="Proteomes" id="UP000198636">
    <property type="component" value="Unassembled WGS sequence"/>
</dbReference>
<dbReference type="InterPro" id="IPR003607">
    <property type="entry name" value="HD/PDEase_dom"/>
</dbReference>
<evidence type="ECO:0000313" key="5">
    <source>
        <dbReference type="EMBL" id="SCY90726.1"/>
    </source>
</evidence>
<dbReference type="RefSeq" id="WP_091545210.1">
    <property type="nucleotide sequence ID" value="NZ_FMUS01000021.1"/>
</dbReference>
<evidence type="ECO:0000259" key="4">
    <source>
        <dbReference type="PROSITE" id="PS51832"/>
    </source>
</evidence>
<reference evidence="5 6" key="1">
    <citation type="submission" date="2016-10" db="EMBL/GenBank/DDBJ databases">
        <authorList>
            <person name="de Groot N.N."/>
        </authorList>
    </citation>
    <scope>NUCLEOTIDE SEQUENCE [LARGE SCALE GENOMIC DNA]</scope>
    <source>
        <strain evidence="5 6">DSM 18978</strain>
    </source>
</reference>
<dbReference type="PANTHER" id="PTHR45228">
    <property type="entry name" value="CYCLIC DI-GMP PHOSPHODIESTERASE TM_0186-RELATED"/>
    <property type="match status" value="1"/>
</dbReference>
<dbReference type="SUPFAM" id="SSF55781">
    <property type="entry name" value="GAF domain-like"/>
    <property type="match status" value="1"/>
</dbReference>
<protein>
    <submittedName>
        <fullName evidence="5">Response regulator c-di-GMP phosphodiesterase, RpfG family, contains REC and HD-GYP domains</fullName>
    </submittedName>
</protein>
<sequence length="647" mass="74528">MKSLRRTIAFIIILALLILIAMSMLNFFYIKSVFNDLEKFNDSITTLNTIYIELDLPIKVIDNLLYQLPIHPTINFEHFYNLADSNTIDNVQDRIQQLNSKLLKLSQVNEELINSTEQLNSRRLYNILEELSLINDSVNNINEKNNQLIHLVSEFTSNYPNKDLIKEIIYCYESTKEDINTTIISYNSFRKKLTLDYIHFTFIAFITTLVIIGLLSTILVKFLIYNIPFIIEGFMMLSRHDYNHNNLPQMHEFFSEETSTKNLVHSVIQEQKIIDEIKLISSNEFILEDVLDSIFNIINSTLKTDRLGVAFVNYSQEKIIAEHGVFKYNNVLLGPGFEVSFKDTSLTELIHSKKPAVINSVEKELRKRPHSRPLRLLLDEGVKSNMIIPLKTNTNVIGFLFFSSINENNYDEKSLLLGKNIAYELSSIISKTYLTQKMFANVTKTFADIVEKKDYETGDHIKRMTSYAKIISQKLINHDNENYRVKQSFINDIENNAAVHDIGKVAIPDNILNKPGKLTPEEWQIMKGHASIGADLLVGLKDSLQIFNKNFFEIAIYIARYHHERWDGSGYPDGLSRESIPLAARIIAIADVFDAMSTKRVYKDPYTFDATVKYINENSGSHFDPVLVNIFNSSLNDIKEVYDSQNL</sequence>
<dbReference type="InterPro" id="IPR052020">
    <property type="entry name" value="Cyclic_di-GMP/3'3'-cGAMP_PDE"/>
</dbReference>
<dbReference type="Gene3D" id="1.10.3210.10">
    <property type="entry name" value="Hypothetical protein af1432"/>
    <property type="match status" value="1"/>
</dbReference>
<evidence type="ECO:0000259" key="3">
    <source>
        <dbReference type="PROSITE" id="PS51831"/>
    </source>
</evidence>
<dbReference type="Gene3D" id="3.30.450.40">
    <property type="match status" value="1"/>
</dbReference>
<dbReference type="OrthoDB" id="9804747at2"/>
<dbReference type="Pfam" id="PF13185">
    <property type="entry name" value="GAF_2"/>
    <property type="match status" value="1"/>
</dbReference>
<dbReference type="InterPro" id="IPR006674">
    <property type="entry name" value="HD_domain"/>
</dbReference>
<dbReference type="EMBL" id="FMUS01000021">
    <property type="protein sequence ID" value="SCY90726.1"/>
    <property type="molecule type" value="Genomic_DNA"/>
</dbReference>
<dbReference type="InterPro" id="IPR003018">
    <property type="entry name" value="GAF"/>
</dbReference>
<dbReference type="STRING" id="1120976.SAMN03080606_02984"/>
<proteinExistence type="predicted"/>
<gene>
    <name evidence="5" type="ORF">SAMN03080606_02984</name>
</gene>
<dbReference type="SUPFAM" id="SSF109604">
    <property type="entry name" value="HD-domain/PDEase-like"/>
    <property type="match status" value="1"/>
</dbReference>
<evidence type="ECO:0000313" key="6">
    <source>
        <dbReference type="Proteomes" id="UP000198636"/>
    </source>
</evidence>
<keyword evidence="1" id="KW-0175">Coiled coil</keyword>
<dbReference type="InterPro" id="IPR037522">
    <property type="entry name" value="HD_GYP_dom"/>
</dbReference>
<accession>A0A1G5JQW7</accession>
<feature type="transmembrane region" description="Helical" evidence="2">
    <location>
        <begin position="7"/>
        <end position="30"/>
    </location>
</feature>
<dbReference type="InterPro" id="IPR029016">
    <property type="entry name" value="GAF-like_dom_sf"/>
</dbReference>
<dbReference type="PROSITE" id="PS51831">
    <property type="entry name" value="HD"/>
    <property type="match status" value="1"/>
</dbReference>
<feature type="domain" description="HD" evidence="3">
    <location>
        <begin position="457"/>
        <end position="596"/>
    </location>
</feature>
<keyword evidence="6" id="KW-1185">Reference proteome</keyword>
<dbReference type="CDD" id="cd00077">
    <property type="entry name" value="HDc"/>
    <property type="match status" value="1"/>
</dbReference>
<evidence type="ECO:0000256" key="1">
    <source>
        <dbReference type="SAM" id="Coils"/>
    </source>
</evidence>
<evidence type="ECO:0000256" key="2">
    <source>
        <dbReference type="SAM" id="Phobius"/>
    </source>
</evidence>
<feature type="coiled-coil region" evidence="1">
    <location>
        <begin position="88"/>
        <end position="115"/>
    </location>
</feature>
<keyword evidence="2" id="KW-0472">Membrane</keyword>
<keyword evidence="2" id="KW-0812">Transmembrane</keyword>
<dbReference type="SMART" id="SM00471">
    <property type="entry name" value="HDc"/>
    <property type="match status" value="1"/>
</dbReference>
<keyword evidence="2" id="KW-1133">Transmembrane helix</keyword>
<feature type="transmembrane region" description="Helical" evidence="2">
    <location>
        <begin position="197"/>
        <end position="220"/>
    </location>
</feature>
<dbReference type="PANTHER" id="PTHR45228:SF8">
    <property type="entry name" value="TWO-COMPONENT RESPONSE REGULATOR-RELATED"/>
    <property type="match status" value="1"/>
</dbReference>
<name>A0A1G5JQW7_9FIRM</name>
<dbReference type="AlphaFoldDB" id="A0A1G5JQW7"/>
<organism evidence="5 6">
    <name type="scientific">Alkaliphilus peptidifermentans DSM 18978</name>
    <dbReference type="NCBI Taxonomy" id="1120976"/>
    <lineage>
        <taxon>Bacteria</taxon>
        <taxon>Bacillati</taxon>
        <taxon>Bacillota</taxon>
        <taxon>Clostridia</taxon>
        <taxon>Peptostreptococcales</taxon>
        <taxon>Natronincolaceae</taxon>
        <taxon>Alkaliphilus</taxon>
    </lineage>
</organism>
<dbReference type="Pfam" id="PF13487">
    <property type="entry name" value="HD_5"/>
    <property type="match status" value="1"/>
</dbReference>
<dbReference type="PROSITE" id="PS51832">
    <property type="entry name" value="HD_GYP"/>
    <property type="match status" value="1"/>
</dbReference>